<keyword evidence="5" id="KW-1185">Reference proteome</keyword>
<dbReference type="InterPro" id="IPR001647">
    <property type="entry name" value="HTH_TetR"/>
</dbReference>
<organism evidence="4 5">
    <name type="scientific">Lactobacillus kalixensis DSM 16043</name>
    <dbReference type="NCBI Taxonomy" id="1423763"/>
    <lineage>
        <taxon>Bacteria</taxon>
        <taxon>Bacillati</taxon>
        <taxon>Bacillota</taxon>
        <taxon>Bacilli</taxon>
        <taxon>Lactobacillales</taxon>
        <taxon>Lactobacillaceae</taxon>
        <taxon>Lactobacillus</taxon>
    </lineage>
</organism>
<dbReference type="AlphaFoldDB" id="A0A0R1U7C0"/>
<name>A0A0R1U7C0_9LACO</name>
<dbReference type="Proteomes" id="UP000051036">
    <property type="component" value="Unassembled WGS sequence"/>
</dbReference>
<evidence type="ECO:0000256" key="2">
    <source>
        <dbReference type="PROSITE-ProRule" id="PRU00335"/>
    </source>
</evidence>
<evidence type="ECO:0000313" key="4">
    <source>
        <dbReference type="EMBL" id="KRL89095.1"/>
    </source>
</evidence>
<sequence length="167" mass="19922">MRRKTISKQQIINISYDIFCKKGIDYLTARKISNIGKFSTFPIYYNFSSINELHDAIIDKILEQINDHFQYMSFQNIAQFNFEFMEFIQDKPGIGLSFFENRYFYQKLNQELEKICKITLLERPKAEILDYNLSFIFSICAYFGYTNYSSEKAHVMLQIIMNSFATY</sequence>
<dbReference type="PATRIC" id="fig|1423763.3.peg.1127"/>
<gene>
    <name evidence="4" type="ORF">FC46_GL001111</name>
</gene>
<dbReference type="Gene3D" id="1.10.357.10">
    <property type="entry name" value="Tetracycline Repressor, domain 2"/>
    <property type="match status" value="1"/>
</dbReference>
<dbReference type="EMBL" id="AZFM01000030">
    <property type="protein sequence ID" value="KRL89095.1"/>
    <property type="molecule type" value="Genomic_DNA"/>
</dbReference>
<dbReference type="OrthoDB" id="9814200at2"/>
<dbReference type="RefSeq" id="WP_057799512.1">
    <property type="nucleotide sequence ID" value="NZ_AZFM01000030.1"/>
</dbReference>
<dbReference type="InterPro" id="IPR009057">
    <property type="entry name" value="Homeodomain-like_sf"/>
</dbReference>
<dbReference type="STRING" id="1423763.FC46_GL001111"/>
<evidence type="ECO:0000259" key="3">
    <source>
        <dbReference type="PROSITE" id="PS50977"/>
    </source>
</evidence>
<comment type="caution">
    <text evidence="4">The sequence shown here is derived from an EMBL/GenBank/DDBJ whole genome shotgun (WGS) entry which is preliminary data.</text>
</comment>
<proteinExistence type="predicted"/>
<reference evidence="4 5" key="1">
    <citation type="journal article" date="2015" name="Genome Announc.">
        <title>Expanding the biotechnology potential of lactobacilli through comparative genomics of 213 strains and associated genera.</title>
        <authorList>
            <person name="Sun Z."/>
            <person name="Harris H.M."/>
            <person name="McCann A."/>
            <person name="Guo C."/>
            <person name="Argimon S."/>
            <person name="Zhang W."/>
            <person name="Yang X."/>
            <person name="Jeffery I.B."/>
            <person name="Cooney J.C."/>
            <person name="Kagawa T.F."/>
            <person name="Liu W."/>
            <person name="Song Y."/>
            <person name="Salvetti E."/>
            <person name="Wrobel A."/>
            <person name="Rasinkangas P."/>
            <person name="Parkhill J."/>
            <person name="Rea M.C."/>
            <person name="O'Sullivan O."/>
            <person name="Ritari J."/>
            <person name="Douillard F.P."/>
            <person name="Paul Ross R."/>
            <person name="Yang R."/>
            <person name="Briner A.E."/>
            <person name="Felis G.E."/>
            <person name="de Vos W.M."/>
            <person name="Barrangou R."/>
            <person name="Klaenhammer T.R."/>
            <person name="Caufield P.W."/>
            <person name="Cui Y."/>
            <person name="Zhang H."/>
            <person name="O'Toole P.W."/>
        </authorList>
    </citation>
    <scope>NUCLEOTIDE SEQUENCE [LARGE SCALE GENOMIC DNA]</scope>
    <source>
        <strain evidence="4 5">DSM 16043</strain>
    </source>
</reference>
<protein>
    <recommendedName>
        <fullName evidence="3">HTH tetR-type domain-containing protein</fullName>
    </recommendedName>
</protein>
<accession>A0A0R1U7C0</accession>
<dbReference type="GO" id="GO:0003677">
    <property type="term" value="F:DNA binding"/>
    <property type="evidence" value="ECO:0007669"/>
    <property type="project" value="UniProtKB-UniRule"/>
</dbReference>
<evidence type="ECO:0000313" key="5">
    <source>
        <dbReference type="Proteomes" id="UP000051036"/>
    </source>
</evidence>
<dbReference type="PROSITE" id="PS50977">
    <property type="entry name" value="HTH_TETR_2"/>
    <property type="match status" value="1"/>
</dbReference>
<feature type="domain" description="HTH tetR-type" evidence="3">
    <location>
        <begin position="5"/>
        <end position="65"/>
    </location>
</feature>
<feature type="DNA-binding region" description="H-T-H motif" evidence="2">
    <location>
        <begin position="28"/>
        <end position="47"/>
    </location>
</feature>
<keyword evidence="1 2" id="KW-0238">DNA-binding</keyword>
<evidence type="ECO:0000256" key="1">
    <source>
        <dbReference type="ARBA" id="ARBA00023125"/>
    </source>
</evidence>
<dbReference type="SUPFAM" id="SSF46689">
    <property type="entry name" value="Homeodomain-like"/>
    <property type="match status" value="1"/>
</dbReference>